<evidence type="ECO:0000256" key="1">
    <source>
        <dbReference type="SAM" id="Phobius"/>
    </source>
</evidence>
<dbReference type="EMBL" id="GIFC01010026">
    <property type="protein sequence ID" value="MXU92109.1"/>
    <property type="molecule type" value="Transcribed_RNA"/>
</dbReference>
<evidence type="ECO:0000313" key="2">
    <source>
        <dbReference type="EMBL" id="MXU92109.1"/>
    </source>
</evidence>
<sequence>MAFPWSSIICVAYVAMNGHTHALWESGRTVFICKRCVYYFNKGGIYLSCSRWPNRFRRRCFVTLFYVSRSFVLCDIALLAPLITFIGRVWSPLNFRFMLSVVFKRFLLVSSACELLLRGTFFKHIVLLT</sequence>
<keyword evidence="1" id="KW-0472">Membrane</keyword>
<accession>A0A6B0UQR2</accession>
<dbReference type="AlphaFoldDB" id="A0A6B0UQR2"/>
<keyword evidence="1" id="KW-1133">Transmembrane helix</keyword>
<protein>
    <submittedName>
        <fullName evidence="2">Uncharacterized protein</fullName>
    </submittedName>
</protein>
<name>A0A6B0UQR2_IXORI</name>
<proteinExistence type="predicted"/>
<organism evidence="2">
    <name type="scientific">Ixodes ricinus</name>
    <name type="common">Common tick</name>
    <name type="synonym">Acarus ricinus</name>
    <dbReference type="NCBI Taxonomy" id="34613"/>
    <lineage>
        <taxon>Eukaryota</taxon>
        <taxon>Metazoa</taxon>
        <taxon>Ecdysozoa</taxon>
        <taxon>Arthropoda</taxon>
        <taxon>Chelicerata</taxon>
        <taxon>Arachnida</taxon>
        <taxon>Acari</taxon>
        <taxon>Parasitiformes</taxon>
        <taxon>Ixodida</taxon>
        <taxon>Ixodoidea</taxon>
        <taxon>Ixodidae</taxon>
        <taxon>Ixodinae</taxon>
        <taxon>Ixodes</taxon>
    </lineage>
</organism>
<reference evidence="2" key="1">
    <citation type="submission" date="2019-12" db="EMBL/GenBank/DDBJ databases">
        <title>An insight into the sialome of adult female Ixodes ricinus ticks feeding for 6 days.</title>
        <authorList>
            <person name="Perner J."/>
            <person name="Ribeiro J.M.C."/>
        </authorList>
    </citation>
    <scope>NUCLEOTIDE SEQUENCE</scope>
    <source>
        <strain evidence="2">Semi-engorged</strain>
        <tissue evidence="2">Salivary glands</tissue>
    </source>
</reference>
<feature type="transmembrane region" description="Helical" evidence="1">
    <location>
        <begin position="60"/>
        <end position="83"/>
    </location>
</feature>
<keyword evidence="1" id="KW-0812">Transmembrane</keyword>